<reference evidence="2" key="1">
    <citation type="journal article" date="2020" name="mSystems">
        <title>Genome- and Community-Level Interaction Insights into Carbon Utilization and Element Cycling Functions of Hydrothermarchaeota in Hydrothermal Sediment.</title>
        <authorList>
            <person name="Zhou Z."/>
            <person name="Liu Y."/>
            <person name="Xu W."/>
            <person name="Pan J."/>
            <person name="Luo Z.H."/>
            <person name="Li M."/>
        </authorList>
    </citation>
    <scope>NUCLEOTIDE SEQUENCE [LARGE SCALE GENOMIC DNA]</scope>
    <source>
        <strain evidence="2">SpSt-143</strain>
    </source>
</reference>
<organism evidence="2">
    <name type="scientific">Rhodothermus marinus</name>
    <name type="common">Rhodothermus obamensis</name>
    <dbReference type="NCBI Taxonomy" id="29549"/>
    <lineage>
        <taxon>Bacteria</taxon>
        <taxon>Pseudomonadati</taxon>
        <taxon>Rhodothermota</taxon>
        <taxon>Rhodothermia</taxon>
        <taxon>Rhodothermales</taxon>
        <taxon>Rhodothermaceae</taxon>
        <taxon>Rhodothermus</taxon>
    </lineage>
</organism>
<dbReference type="AlphaFoldDB" id="A0A7V2F6B4"/>
<feature type="signal peptide" evidence="1">
    <location>
        <begin position="1"/>
        <end position="26"/>
    </location>
</feature>
<name>A0A7V2F6B4_RHOMR</name>
<evidence type="ECO:0000313" key="2">
    <source>
        <dbReference type="EMBL" id="HER96354.1"/>
    </source>
</evidence>
<gene>
    <name evidence="2" type="ORF">ENO59_07535</name>
</gene>
<comment type="caution">
    <text evidence="2">The sequence shown here is derived from an EMBL/GenBank/DDBJ whole genome shotgun (WGS) entry which is preliminary data.</text>
</comment>
<proteinExistence type="predicted"/>
<dbReference type="EMBL" id="DSGB01000005">
    <property type="protein sequence ID" value="HER96354.1"/>
    <property type="molecule type" value="Genomic_DNA"/>
</dbReference>
<dbReference type="Gene3D" id="2.40.160.60">
    <property type="entry name" value="Outer membrane protein transport protein (OMPP1/FadL/TodX)"/>
    <property type="match status" value="1"/>
</dbReference>
<keyword evidence="1" id="KW-0732">Signal</keyword>
<accession>A0A7V2F6B4</accession>
<evidence type="ECO:0000256" key="1">
    <source>
        <dbReference type="SAM" id="SignalP"/>
    </source>
</evidence>
<evidence type="ECO:0008006" key="3">
    <source>
        <dbReference type="Google" id="ProtNLM"/>
    </source>
</evidence>
<sequence length="444" mass="49480">MNATALRYSLLRGLLLSMLISGLSQAQHTGDGSVYSRLGLGEQMSYASSQLQAMGGSGVGLFNLNYLNLDNPATWAEQVLTRATGSVLFQRLWSTDAQGQRARLGSGTLHALHLSFPLQSRRLGLALAFRPYTRANYRIRSANLLVRPELNDTVRYQIDYAGEGGLQQLNGGLGLRLTHWLSIGAQADLLFGIIEHTQRTTFSDPKLPAVQLPDHAPTLFATSTRLVGLRGTLGLLAQHHALWKSTDMLALGIVFTTPASLRATRVRTLGESLDRDTLTVPVRGKVDMPWAGALGLSYQLDNRWTFVLDGRYEPWSHFGSDLTFSGYEPNGENRFKDRWRLSFGIEYLPAGTDFSATYFHQIAYRIGGYVDRMYVDPQPNVALRTWAVTAGLSLPTMYPGTRLDLNFEVGMRGTTAYHLVRDVYYRVGLSVNVGERWFIKRRLN</sequence>
<feature type="chain" id="PRO_5031110057" description="Membrane protein involved in aromatic hydrocarbon degradation" evidence="1">
    <location>
        <begin position="27"/>
        <end position="444"/>
    </location>
</feature>
<protein>
    <recommendedName>
        <fullName evidence="3">Membrane protein involved in aromatic hydrocarbon degradation</fullName>
    </recommendedName>
</protein>